<evidence type="ECO:0000256" key="2">
    <source>
        <dbReference type="ARBA" id="ARBA00022692"/>
    </source>
</evidence>
<feature type="transmembrane region" description="Helical" evidence="5">
    <location>
        <begin position="271"/>
        <end position="292"/>
    </location>
</feature>
<evidence type="ECO:0000256" key="5">
    <source>
        <dbReference type="SAM" id="Phobius"/>
    </source>
</evidence>
<keyword evidence="2 5" id="KW-0812">Transmembrane</keyword>
<reference evidence="7" key="1">
    <citation type="submission" date="2022-01" db="EMBL/GenBank/DDBJ databases">
        <title>Lysobacter chinensis sp. nov., a bacterium isolated from cow dung compost.</title>
        <authorList>
            <person name="Liu Y."/>
        </authorList>
    </citation>
    <scope>NUCLEOTIDE SEQUENCE</scope>
    <source>
        <strain evidence="7">TLK-CK17</strain>
    </source>
</reference>
<evidence type="ECO:0000313" key="7">
    <source>
        <dbReference type="EMBL" id="MCF7223354.1"/>
    </source>
</evidence>
<dbReference type="Pfam" id="PF03544">
    <property type="entry name" value="TonB_C"/>
    <property type="match status" value="1"/>
</dbReference>
<dbReference type="PROSITE" id="PS52015">
    <property type="entry name" value="TONB_CTD"/>
    <property type="match status" value="1"/>
</dbReference>
<keyword evidence="3 5" id="KW-1133">Transmembrane helix</keyword>
<protein>
    <submittedName>
        <fullName evidence="7">TonB family protein</fullName>
    </submittedName>
</protein>
<dbReference type="InterPro" id="IPR006260">
    <property type="entry name" value="TonB/TolA_C"/>
</dbReference>
<feature type="transmembrane region" description="Helical" evidence="5">
    <location>
        <begin position="38"/>
        <end position="58"/>
    </location>
</feature>
<dbReference type="InterPro" id="IPR008756">
    <property type="entry name" value="Peptidase_M56"/>
</dbReference>
<keyword evidence="4 5" id="KW-0472">Membrane</keyword>
<dbReference type="Gene3D" id="3.30.1150.10">
    <property type="match status" value="1"/>
</dbReference>
<comment type="subcellular location">
    <subcellularLocation>
        <location evidence="1">Membrane</location>
        <topology evidence="1">Single-pass membrane protein</topology>
    </subcellularLocation>
</comment>
<feature type="transmembrane region" description="Helical" evidence="5">
    <location>
        <begin position="6"/>
        <end position="26"/>
    </location>
</feature>
<organism evidence="7 8">
    <name type="scientific">Marilutibacter chinensis</name>
    <dbReference type="NCBI Taxonomy" id="2912247"/>
    <lineage>
        <taxon>Bacteria</taxon>
        <taxon>Pseudomonadati</taxon>
        <taxon>Pseudomonadota</taxon>
        <taxon>Gammaproteobacteria</taxon>
        <taxon>Lysobacterales</taxon>
        <taxon>Lysobacteraceae</taxon>
        <taxon>Marilutibacter</taxon>
    </lineage>
</organism>
<dbReference type="PANTHER" id="PTHR34978:SF3">
    <property type="entry name" value="SLR0241 PROTEIN"/>
    <property type="match status" value="1"/>
</dbReference>
<dbReference type="NCBIfam" id="TIGR01352">
    <property type="entry name" value="tonB_Cterm"/>
    <property type="match status" value="1"/>
</dbReference>
<dbReference type="PANTHER" id="PTHR34978">
    <property type="entry name" value="POSSIBLE SENSOR-TRANSDUCER PROTEIN BLAR"/>
    <property type="match status" value="1"/>
</dbReference>
<name>A0ABS9HYX3_9GAMM</name>
<sequence length="522" mass="55368">MTSAELLDLLLETTLAGSAAILVVLASRRYLRRMFGPGLAHAAWLLVPAAVLAVLLPAPEAAPLPVATLHAIPAATAAVTVFRPAVSAADGAAAVWGLGVLLATMRLAMQQRGFLRGLGTLQRRLDGSWQASACAGLPAVVGLLRPRIVVPADFDSRYTSTQRALMQLHERTHIRRGDLHVNAVVALLRCLFWFNPLVHAAARRFRHDQELACDAAVVARYPHRRRAYGEAMLHTQLAAQPLPLGCHWGFSHPLRERIEMLKLTPKSGPRIAAGIVVITALAVATGAAAWAAQPGRAALQDSGSIAAKDGNAVDGHVVGLSVRIDDSRPMASSGRFTPGREQVFDYDHEGQRWEVALTITPADAGTYTVATRILRDGQLQAAPNLVVREGEDAGITVGERTDDRLVKGLELGLVVRRADAQAVDDTRIQNPPAYPAAAAAGGVGGSVVLLVDVDAAGKPTLVQVERSEPAGVFDAASIEAAYKWRFDPEIRNGEAVPSRLRVPVRFDPPVADGTPADGPAPG</sequence>
<evidence type="ECO:0000256" key="4">
    <source>
        <dbReference type="ARBA" id="ARBA00023136"/>
    </source>
</evidence>
<dbReference type="CDD" id="cd07341">
    <property type="entry name" value="M56_BlaR1_MecR1_like"/>
    <property type="match status" value="1"/>
</dbReference>
<dbReference type="InterPro" id="IPR052173">
    <property type="entry name" value="Beta-lactam_resp_regulator"/>
</dbReference>
<dbReference type="RefSeq" id="WP_237056331.1">
    <property type="nucleotide sequence ID" value="NZ_JAKJPO010000015.1"/>
</dbReference>
<gene>
    <name evidence="7" type="ORF">L3V18_16380</name>
</gene>
<dbReference type="Pfam" id="PF05569">
    <property type="entry name" value="Peptidase_M56"/>
    <property type="match status" value="1"/>
</dbReference>
<feature type="domain" description="TonB C-terminal" evidence="6">
    <location>
        <begin position="419"/>
        <end position="515"/>
    </location>
</feature>
<dbReference type="EMBL" id="JAKJPO010000015">
    <property type="protein sequence ID" value="MCF7223354.1"/>
    <property type="molecule type" value="Genomic_DNA"/>
</dbReference>
<evidence type="ECO:0000313" key="8">
    <source>
        <dbReference type="Proteomes" id="UP001430796"/>
    </source>
</evidence>
<feature type="transmembrane region" description="Helical" evidence="5">
    <location>
        <begin position="91"/>
        <end position="109"/>
    </location>
</feature>
<evidence type="ECO:0000259" key="6">
    <source>
        <dbReference type="PROSITE" id="PS52015"/>
    </source>
</evidence>
<evidence type="ECO:0000256" key="1">
    <source>
        <dbReference type="ARBA" id="ARBA00004167"/>
    </source>
</evidence>
<accession>A0ABS9HYX3</accession>
<dbReference type="InterPro" id="IPR037682">
    <property type="entry name" value="TonB_C"/>
</dbReference>
<evidence type="ECO:0000256" key="3">
    <source>
        <dbReference type="ARBA" id="ARBA00022989"/>
    </source>
</evidence>
<comment type="caution">
    <text evidence="7">The sequence shown here is derived from an EMBL/GenBank/DDBJ whole genome shotgun (WGS) entry which is preliminary data.</text>
</comment>
<dbReference type="Proteomes" id="UP001430796">
    <property type="component" value="Unassembled WGS sequence"/>
</dbReference>
<reference evidence="7" key="2">
    <citation type="submission" date="2022-01" db="EMBL/GenBank/DDBJ databases">
        <authorList>
            <person name="Zhou L.Y."/>
        </authorList>
    </citation>
    <scope>NUCLEOTIDE SEQUENCE</scope>
    <source>
        <strain evidence="7">TLK-CK17</strain>
    </source>
</reference>
<proteinExistence type="predicted"/>
<dbReference type="SUPFAM" id="SSF74653">
    <property type="entry name" value="TolA/TonB C-terminal domain"/>
    <property type="match status" value="1"/>
</dbReference>
<keyword evidence="8" id="KW-1185">Reference proteome</keyword>